<dbReference type="InterPro" id="IPR017642">
    <property type="entry name" value="DNA_S_mod_DndB"/>
</dbReference>
<organism evidence="1 2">
    <name type="scientific">Paenibacillus rhizoplanae</name>
    <dbReference type="NCBI Taxonomy" id="1917181"/>
    <lineage>
        <taxon>Bacteria</taxon>
        <taxon>Bacillati</taxon>
        <taxon>Bacillota</taxon>
        <taxon>Bacilli</taxon>
        <taxon>Bacillales</taxon>
        <taxon>Paenibacillaceae</taxon>
        <taxon>Paenibacillus</taxon>
    </lineage>
</organism>
<dbReference type="NCBIfam" id="TIGR03187">
    <property type="entry name" value="DGQHR"/>
    <property type="match status" value="1"/>
</dbReference>
<dbReference type="CDD" id="cd16413">
    <property type="entry name" value="DGQHR_domain"/>
    <property type="match status" value="1"/>
</dbReference>
<name>A0ABW5FB60_9BACL</name>
<reference evidence="2" key="1">
    <citation type="journal article" date="2019" name="Int. J. Syst. Evol. Microbiol.">
        <title>The Global Catalogue of Microorganisms (GCM) 10K type strain sequencing project: providing services to taxonomists for standard genome sequencing and annotation.</title>
        <authorList>
            <consortium name="The Broad Institute Genomics Platform"/>
            <consortium name="The Broad Institute Genome Sequencing Center for Infectious Disease"/>
            <person name="Wu L."/>
            <person name="Ma J."/>
        </authorList>
    </citation>
    <scope>NUCLEOTIDE SEQUENCE [LARGE SCALE GENOMIC DNA]</scope>
    <source>
        <strain evidence="2">CCM 8725</strain>
    </source>
</reference>
<protein>
    <submittedName>
        <fullName evidence="1">DGQHR domain-containing protein</fullName>
    </submittedName>
</protein>
<dbReference type="Proteomes" id="UP001597448">
    <property type="component" value="Unassembled WGS sequence"/>
</dbReference>
<gene>
    <name evidence="1" type="ORF">ACFSX3_17615</name>
</gene>
<evidence type="ECO:0000313" key="2">
    <source>
        <dbReference type="Proteomes" id="UP001597448"/>
    </source>
</evidence>
<dbReference type="RefSeq" id="WP_209988626.1">
    <property type="nucleotide sequence ID" value="NZ_JBHUKY010000031.1"/>
</dbReference>
<dbReference type="InterPro" id="IPR017601">
    <property type="entry name" value="DGQHR-contain_dom"/>
</dbReference>
<proteinExistence type="predicted"/>
<comment type="caution">
    <text evidence="1">The sequence shown here is derived from an EMBL/GenBank/DDBJ whole genome shotgun (WGS) entry which is preliminary data.</text>
</comment>
<sequence>MQHLPHQLVIENIVQYKQRGKVTYSGSILATTALNLNYVKPYDHPSGKGYQRPVDMKRCADFATYLSKGELSLYPPILLNAESHWEFVPYDKNRPTFGRLLCNKKASLIDGQHRLGGIKLYIQETNSEINIPFIAFHYLDAEEEIQLFNTINTKGKPIGSSLSKYLQREADEISWISTELILRNDSPFNSYSSITGKRTSDRHITLQNLYRIVELLTKLPNLKSLAKEDKLMLSLIYFNAVKDHFNAEWMDYKEYRITHIVCLNALSIAGAEVLSSCVTEGKKHIDYKRITKAVKKLKNIDWSSSGALKYIRGATGSKALASELSIQMMP</sequence>
<dbReference type="EMBL" id="JBHUKY010000031">
    <property type="protein sequence ID" value="MFD2411710.1"/>
    <property type="molecule type" value="Genomic_DNA"/>
</dbReference>
<accession>A0ABW5FB60</accession>
<keyword evidence="2" id="KW-1185">Reference proteome</keyword>
<evidence type="ECO:0000313" key="1">
    <source>
        <dbReference type="EMBL" id="MFD2411710.1"/>
    </source>
</evidence>
<dbReference type="Pfam" id="PF14072">
    <property type="entry name" value="DndB"/>
    <property type="match status" value="1"/>
</dbReference>